<dbReference type="Gene3D" id="1.10.3450.10">
    <property type="entry name" value="TTHA0068-like"/>
    <property type="match status" value="1"/>
</dbReference>
<name>A0A1I0HXM9_9BACI</name>
<accession>A0A1I0HXM9</accession>
<protein>
    <recommendedName>
        <fullName evidence="3">DUF309 domain-containing protein</fullName>
    </recommendedName>
</protein>
<sequence length="156" mass="18620">MYDDAYITYLAHFLGTRDYFECHEILEDRWKMEKPLDRDSIWVAFIQLAVSLYHQRRGNDVGALRLIQKSKQKFYLHHMMIAKFGLNKKELLQTLNLLEENIVNKKPYQSISLPFQDPHLIDLVKRKCGEWNCTFNSKSDLSNPYIVHKHILRHSL</sequence>
<dbReference type="AlphaFoldDB" id="A0A1I0HXM9"/>
<organism evidence="1 2">
    <name type="scientific">Salinibacillus kushneri</name>
    <dbReference type="NCBI Taxonomy" id="237682"/>
    <lineage>
        <taxon>Bacteria</taxon>
        <taxon>Bacillati</taxon>
        <taxon>Bacillota</taxon>
        <taxon>Bacilli</taxon>
        <taxon>Bacillales</taxon>
        <taxon>Bacillaceae</taxon>
        <taxon>Salinibacillus</taxon>
    </lineage>
</organism>
<proteinExistence type="predicted"/>
<dbReference type="InterPro" id="IPR005500">
    <property type="entry name" value="DUF309"/>
</dbReference>
<dbReference type="STRING" id="237682.SAMN05421676_11038"/>
<dbReference type="RefSeq" id="WP_093136641.1">
    <property type="nucleotide sequence ID" value="NZ_FOHJ01000010.1"/>
</dbReference>
<dbReference type="OrthoDB" id="165483at2"/>
<dbReference type="PANTHER" id="PTHR34796:SF1">
    <property type="entry name" value="EXPRESSED PROTEIN"/>
    <property type="match status" value="1"/>
</dbReference>
<dbReference type="SUPFAM" id="SSF140663">
    <property type="entry name" value="TTHA0068-like"/>
    <property type="match status" value="1"/>
</dbReference>
<dbReference type="InterPro" id="IPR023203">
    <property type="entry name" value="TTHA0068_sf"/>
</dbReference>
<dbReference type="PANTHER" id="PTHR34796">
    <property type="entry name" value="EXPRESSED PROTEIN"/>
    <property type="match status" value="1"/>
</dbReference>
<keyword evidence="2" id="KW-1185">Reference proteome</keyword>
<gene>
    <name evidence="1" type="ORF">SAMN05421676_11038</name>
</gene>
<evidence type="ECO:0000313" key="2">
    <source>
        <dbReference type="Proteomes" id="UP000199095"/>
    </source>
</evidence>
<reference evidence="2" key="1">
    <citation type="submission" date="2016-10" db="EMBL/GenBank/DDBJ databases">
        <authorList>
            <person name="Varghese N."/>
            <person name="Submissions S."/>
        </authorList>
    </citation>
    <scope>NUCLEOTIDE SEQUENCE [LARGE SCALE GENOMIC DNA]</scope>
    <source>
        <strain evidence="2">CGMCC 1.3566</strain>
    </source>
</reference>
<evidence type="ECO:0000313" key="1">
    <source>
        <dbReference type="EMBL" id="SET88930.1"/>
    </source>
</evidence>
<dbReference type="EMBL" id="FOHJ01000010">
    <property type="protein sequence ID" value="SET88930.1"/>
    <property type="molecule type" value="Genomic_DNA"/>
</dbReference>
<dbReference type="Proteomes" id="UP000199095">
    <property type="component" value="Unassembled WGS sequence"/>
</dbReference>
<evidence type="ECO:0008006" key="3">
    <source>
        <dbReference type="Google" id="ProtNLM"/>
    </source>
</evidence>
<dbReference type="Pfam" id="PF03745">
    <property type="entry name" value="DUF309"/>
    <property type="match status" value="1"/>
</dbReference>